<proteinExistence type="predicted"/>
<keyword evidence="2" id="KW-1185">Reference proteome</keyword>
<dbReference type="GO" id="GO:0003964">
    <property type="term" value="F:RNA-directed DNA polymerase activity"/>
    <property type="evidence" value="ECO:0007669"/>
    <property type="project" value="UniProtKB-KW"/>
</dbReference>
<dbReference type="PANTHER" id="PTHR24559">
    <property type="entry name" value="TRANSPOSON TY3-I GAG-POL POLYPROTEIN"/>
    <property type="match status" value="1"/>
</dbReference>
<dbReference type="PANTHER" id="PTHR24559:SF457">
    <property type="entry name" value="RNA-DIRECTED DNA POLYMERASE HOMOLOG"/>
    <property type="match status" value="1"/>
</dbReference>
<keyword evidence="1" id="KW-0808">Transferase</keyword>
<evidence type="ECO:0000313" key="2">
    <source>
        <dbReference type="Proteomes" id="UP000325315"/>
    </source>
</evidence>
<reference evidence="2" key="1">
    <citation type="journal article" date="2019" name="Plant Biotechnol. J.">
        <title>Genome sequencing of the Australian wild diploid species Gossypium australe highlights disease resistance and delayed gland morphogenesis.</title>
        <authorList>
            <person name="Cai Y."/>
            <person name="Cai X."/>
            <person name="Wang Q."/>
            <person name="Wang P."/>
            <person name="Zhang Y."/>
            <person name="Cai C."/>
            <person name="Xu Y."/>
            <person name="Wang K."/>
            <person name="Zhou Z."/>
            <person name="Wang C."/>
            <person name="Geng S."/>
            <person name="Li B."/>
            <person name="Dong Q."/>
            <person name="Hou Y."/>
            <person name="Wang H."/>
            <person name="Ai P."/>
            <person name="Liu Z."/>
            <person name="Yi F."/>
            <person name="Sun M."/>
            <person name="An G."/>
            <person name="Cheng J."/>
            <person name="Zhang Y."/>
            <person name="Shi Q."/>
            <person name="Xie Y."/>
            <person name="Shi X."/>
            <person name="Chang Y."/>
            <person name="Huang F."/>
            <person name="Chen Y."/>
            <person name="Hong S."/>
            <person name="Mi L."/>
            <person name="Sun Q."/>
            <person name="Zhang L."/>
            <person name="Zhou B."/>
            <person name="Peng R."/>
            <person name="Zhang X."/>
            <person name="Liu F."/>
        </authorList>
    </citation>
    <scope>NUCLEOTIDE SEQUENCE [LARGE SCALE GENOMIC DNA]</scope>
    <source>
        <strain evidence="2">cv. PA1801</strain>
    </source>
</reference>
<protein>
    <submittedName>
        <fullName evidence="1">RNA-directed DNA polymerase-like protein</fullName>
    </submittedName>
</protein>
<dbReference type="Gene3D" id="3.10.10.10">
    <property type="entry name" value="HIV Type 1 Reverse Transcriptase, subunit A, domain 1"/>
    <property type="match status" value="1"/>
</dbReference>
<dbReference type="InterPro" id="IPR043502">
    <property type="entry name" value="DNA/RNA_pol_sf"/>
</dbReference>
<dbReference type="AlphaFoldDB" id="A0A5B6VNF8"/>
<dbReference type="Gene3D" id="3.30.70.270">
    <property type="match status" value="1"/>
</dbReference>
<dbReference type="InterPro" id="IPR043128">
    <property type="entry name" value="Rev_trsase/Diguanyl_cyclase"/>
</dbReference>
<gene>
    <name evidence="1" type="ORF">EPI10_016398</name>
</gene>
<name>A0A5B6VNF8_9ROSI</name>
<accession>A0A5B6VNF8</accession>
<dbReference type="Proteomes" id="UP000325315">
    <property type="component" value="Unassembled WGS sequence"/>
</dbReference>
<comment type="caution">
    <text evidence="1">The sequence shown here is derived from an EMBL/GenBank/DDBJ whole genome shotgun (WGS) entry which is preliminary data.</text>
</comment>
<sequence length="125" mass="14645">MPSLSTNIVVHQLPTKEECKSVQQKLRRMRPDILLKIKEKWVANIVPVFKKDRKGFNQRKPERQLLVARDLIKESLKDNYRLPYIDALVANATGYSLLSFMDSFSGYNQIKMHLEDMEKTTFVTM</sequence>
<keyword evidence="1" id="KW-0695">RNA-directed DNA polymerase</keyword>
<organism evidence="1 2">
    <name type="scientific">Gossypium australe</name>
    <dbReference type="NCBI Taxonomy" id="47621"/>
    <lineage>
        <taxon>Eukaryota</taxon>
        <taxon>Viridiplantae</taxon>
        <taxon>Streptophyta</taxon>
        <taxon>Embryophyta</taxon>
        <taxon>Tracheophyta</taxon>
        <taxon>Spermatophyta</taxon>
        <taxon>Magnoliopsida</taxon>
        <taxon>eudicotyledons</taxon>
        <taxon>Gunneridae</taxon>
        <taxon>Pentapetalae</taxon>
        <taxon>rosids</taxon>
        <taxon>malvids</taxon>
        <taxon>Malvales</taxon>
        <taxon>Malvaceae</taxon>
        <taxon>Malvoideae</taxon>
        <taxon>Gossypium</taxon>
    </lineage>
</organism>
<keyword evidence="1" id="KW-0548">Nucleotidyltransferase</keyword>
<evidence type="ECO:0000313" key="1">
    <source>
        <dbReference type="EMBL" id="KAA3470711.1"/>
    </source>
</evidence>
<dbReference type="InterPro" id="IPR053134">
    <property type="entry name" value="RNA-dir_DNA_polymerase"/>
</dbReference>
<dbReference type="SUPFAM" id="SSF56672">
    <property type="entry name" value="DNA/RNA polymerases"/>
    <property type="match status" value="1"/>
</dbReference>
<dbReference type="EMBL" id="SMMG02000006">
    <property type="protein sequence ID" value="KAA3470711.1"/>
    <property type="molecule type" value="Genomic_DNA"/>
</dbReference>